<evidence type="ECO:0008006" key="3">
    <source>
        <dbReference type="Google" id="ProtNLM"/>
    </source>
</evidence>
<dbReference type="EMBL" id="GG676140">
    <property type="protein sequence ID" value="EER12471.1"/>
    <property type="molecule type" value="Genomic_DNA"/>
</dbReference>
<reference evidence="1 2" key="1">
    <citation type="submission" date="2008-07" db="EMBL/GenBank/DDBJ databases">
        <authorList>
            <person name="El-Sayed N."/>
            <person name="Caler E."/>
            <person name="Inman J."/>
            <person name="Amedeo P."/>
            <person name="Hass B."/>
            <person name="Wortman J."/>
        </authorList>
    </citation>
    <scope>NUCLEOTIDE SEQUENCE [LARGE SCALE GENOMIC DNA]</scope>
    <source>
        <strain evidence="2">ATCC 50983 / TXsc</strain>
    </source>
</reference>
<dbReference type="FunCoup" id="C5KSS3">
    <property type="interactions" value="847"/>
</dbReference>
<evidence type="ECO:0000313" key="2">
    <source>
        <dbReference type="Proteomes" id="UP000007800"/>
    </source>
</evidence>
<sequence>MDDAIEFPDGWKNRVNSGSEGRRYGQAVIRGNNVLYISMLERKQEEEQGDDAAVEKA</sequence>
<dbReference type="AlphaFoldDB" id="C5KSS3"/>
<dbReference type="Gene3D" id="2.30.30.100">
    <property type="match status" value="1"/>
</dbReference>
<dbReference type="RefSeq" id="XP_002780676.1">
    <property type="nucleotide sequence ID" value="XM_002780630.1"/>
</dbReference>
<dbReference type="Proteomes" id="UP000007800">
    <property type="component" value="Unassembled WGS sequence"/>
</dbReference>
<organism evidence="2">
    <name type="scientific">Perkinsus marinus (strain ATCC 50983 / TXsc)</name>
    <dbReference type="NCBI Taxonomy" id="423536"/>
    <lineage>
        <taxon>Eukaryota</taxon>
        <taxon>Sar</taxon>
        <taxon>Alveolata</taxon>
        <taxon>Perkinsozoa</taxon>
        <taxon>Perkinsea</taxon>
        <taxon>Perkinsida</taxon>
        <taxon>Perkinsidae</taxon>
        <taxon>Perkinsus</taxon>
    </lineage>
</organism>
<gene>
    <name evidence="1" type="ORF">Pmar_PMAR014116</name>
</gene>
<evidence type="ECO:0000313" key="1">
    <source>
        <dbReference type="EMBL" id="EER12471.1"/>
    </source>
</evidence>
<dbReference type="InParanoid" id="C5KSS3"/>
<keyword evidence="2" id="KW-1185">Reference proteome</keyword>
<name>C5KSS3_PERM5</name>
<protein>
    <recommendedName>
        <fullName evidence="3">LSM domain-containing protein</fullName>
    </recommendedName>
</protein>
<dbReference type="GeneID" id="9057830"/>
<accession>C5KSS3</accession>
<proteinExistence type="predicted"/>
<dbReference type="OrthoDB" id="268799at2759"/>